<comment type="caution">
    <text evidence="2">The sequence shown here is derived from an EMBL/GenBank/DDBJ whole genome shotgun (WGS) entry which is preliminary data.</text>
</comment>
<feature type="domain" description="Polymerase nucleotidyl transferase" evidence="1">
    <location>
        <begin position="9"/>
        <end position="64"/>
    </location>
</feature>
<evidence type="ECO:0000313" key="3">
    <source>
        <dbReference type="Proteomes" id="UP001524478"/>
    </source>
</evidence>
<organism evidence="2 3">
    <name type="scientific">Tissierella carlieri</name>
    <dbReference type="NCBI Taxonomy" id="689904"/>
    <lineage>
        <taxon>Bacteria</taxon>
        <taxon>Bacillati</taxon>
        <taxon>Bacillota</taxon>
        <taxon>Tissierellia</taxon>
        <taxon>Tissierellales</taxon>
        <taxon>Tissierellaceae</taxon>
        <taxon>Tissierella</taxon>
    </lineage>
</organism>
<evidence type="ECO:0000259" key="1">
    <source>
        <dbReference type="Pfam" id="PF01909"/>
    </source>
</evidence>
<gene>
    <name evidence="2" type="ORF">NE686_02735</name>
</gene>
<evidence type="ECO:0000313" key="2">
    <source>
        <dbReference type="EMBL" id="MCQ4921990.1"/>
    </source>
</evidence>
<accession>A0ABT1S6M8</accession>
<dbReference type="EMBL" id="JANGAC010000002">
    <property type="protein sequence ID" value="MCQ4921990.1"/>
    <property type="molecule type" value="Genomic_DNA"/>
</dbReference>
<name>A0ABT1S6M8_9FIRM</name>
<dbReference type="SUPFAM" id="SSF81301">
    <property type="entry name" value="Nucleotidyltransferase"/>
    <property type="match status" value="1"/>
</dbReference>
<sequence>MILKQCTDNKLHSIYVYGSIGRGEEVPGKSDIDLSIILTSPLTSTEIEILNKEKIKFINANYHIVPKVDFDIGILDEVLKEDNLYYWGFWIKHLCTCIYGEDLSVHFPRMKPNINICKSLNQDIVDTLKSYRKQIVEGDSDDSVLITVLKRIIRGAYCLVSAEDESWSINIQENLVILNHYFPKEESFKKIRLILRGEKKLIHTEILEYIDYFTIWFNQNIV</sequence>
<protein>
    <submittedName>
        <fullName evidence="2">Nucleotidyltransferase domain-containing protein</fullName>
    </submittedName>
</protein>
<dbReference type="CDD" id="cd05403">
    <property type="entry name" value="NT_KNTase_like"/>
    <property type="match status" value="1"/>
</dbReference>
<dbReference type="Proteomes" id="UP001524478">
    <property type="component" value="Unassembled WGS sequence"/>
</dbReference>
<keyword evidence="3" id="KW-1185">Reference proteome</keyword>
<reference evidence="2 3" key="1">
    <citation type="submission" date="2022-06" db="EMBL/GenBank/DDBJ databases">
        <title>Isolation of gut microbiota from human fecal samples.</title>
        <authorList>
            <person name="Pamer E.G."/>
            <person name="Barat B."/>
            <person name="Waligurski E."/>
            <person name="Medina S."/>
            <person name="Paddock L."/>
            <person name="Mostad J."/>
        </authorList>
    </citation>
    <scope>NUCLEOTIDE SEQUENCE [LARGE SCALE GENOMIC DNA]</scope>
    <source>
        <strain evidence="2 3">DFI.7.95</strain>
    </source>
</reference>
<dbReference type="Pfam" id="PF01909">
    <property type="entry name" value="NTP_transf_2"/>
    <property type="match status" value="1"/>
</dbReference>
<dbReference type="Gene3D" id="3.30.460.10">
    <property type="entry name" value="Beta Polymerase, domain 2"/>
    <property type="match status" value="1"/>
</dbReference>
<dbReference type="InterPro" id="IPR002934">
    <property type="entry name" value="Polymerase_NTP_transf_dom"/>
</dbReference>
<dbReference type="InterPro" id="IPR043519">
    <property type="entry name" value="NT_sf"/>
</dbReference>
<proteinExistence type="predicted"/>